<keyword evidence="5" id="KW-0811">Translocation</keyword>
<dbReference type="PRINTS" id="PR01840">
    <property type="entry name" value="TATCFAMILY"/>
</dbReference>
<comment type="subcellular location">
    <subcellularLocation>
        <location evidence="5">Cell membrane</location>
        <topology evidence="5">Multi-pass membrane protein</topology>
    </subcellularLocation>
    <subcellularLocation>
        <location evidence="1">Membrane</location>
        <topology evidence="1">Multi-pass membrane protein</topology>
    </subcellularLocation>
</comment>
<feature type="transmembrane region" description="Helical" evidence="5">
    <location>
        <begin position="82"/>
        <end position="103"/>
    </location>
</feature>
<keyword evidence="4 5" id="KW-0472">Membrane</keyword>
<dbReference type="HAMAP" id="MF_00902">
    <property type="entry name" value="TatC"/>
    <property type="match status" value="1"/>
</dbReference>
<keyword evidence="5" id="KW-1003">Cell membrane</keyword>
<comment type="subunit">
    <text evidence="5">The Tat system comprises two distinct complexes: a TatABC complex, containing multiple copies of TatA, TatB and TatC subunits, and a separate TatA complex, containing only TatA subunits. Substrates initially bind to the TatABC complex, which probably triggers association of the separate TatA complex to form the active translocon.</text>
</comment>
<dbReference type="RefSeq" id="WP_113934748.1">
    <property type="nucleotide sequence ID" value="NZ_JACCEU010000002.1"/>
</dbReference>
<feature type="transmembrane region" description="Helical" evidence="5">
    <location>
        <begin position="224"/>
        <end position="244"/>
    </location>
</feature>
<feature type="transmembrane region" description="Helical" evidence="5">
    <location>
        <begin position="162"/>
        <end position="187"/>
    </location>
</feature>
<organism evidence="6 7">
    <name type="scientific">Eoetvoesiella caeni</name>
    <dbReference type="NCBI Taxonomy" id="645616"/>
    <lineage>
        <taxon>Bacteria</taxon>
        <taxon>Pseudomonadati</taxon>
        <taxon>Pseudomonadota</taxon>
        <taxon>Betaproteobacteria</taxon>
        <taxon>Burkholderiales</taxon>
        <taxon>Alcaligenaceae</taxon>
        <taxon>Eoetvoesiella</taxon>
    </lineage>
</organism>
<evidence type="ECO:0000256" key="5">
    <source>
        <dbReference type="HAMAP-Rule" id="MF_00902"/>
    </source>
</evidence>
<gene>
    <name evidence="5" type="primary">tatC</name>
    <name evidence="6" type="ORF">DFR37_11410</name>
</gene>
<comment type="function">
    <text evidence="5">Part of the twin-arginine translocation (Tat) system that transports large folded proteins containing a characteristic twin-arginine motif in their signal peptide across membranes. Together with TatB, TatC is part of a receptor directly interacting with Tat signal peptides.</text>
</comment>
<dbReference type="Proteomes" id="UP000253628">
    <property type="component" value="Unassembled WGS sequence"/>
</dbReference>
<dbReference type="NCBIfam" id="TIGR00945">
    <property type="entry name" value="tatC"/>
    <property type="match status" value="1"/>
</dbReference>
<dbReference type="AlphaFoldDB" id="A0A366H2E7"/>
<evidence type="ECO:0000256" key="3">
    <source>
        <dbReference type="ARBA" id="ARBA00022989"/>
    </source>
</evidence>
<evidence type="ECO:0000256" key="1">
    <source>
        <dbReference type="ARBA" id="ARBA00004141"/>
    </source>
</evidence>
<evidence type="ECO:0000256" key="4">
    <source>
        <dbReference type="ARBA" id="ARBA00023136"/>
    </source>
</evidence>
<reference evidence="6 7" key="1">
    <citation type="submission" date="2018-06" db="EMBL/GenBank/DDBJ databases">
        <title>Genomic Encyclopedia of Type Strains, Phase IV (KMG-IV): sequencing the most valuable type-strain genomes for metagenomic binning, comparative biology and taxonomic classification.</title>
        <authorList>
            <person name="Goeker M."/>
        </authorList>
    </citation>
    <scope>NUCLEOTIDE SEQUENCE [LARGE SCALE GENOMIC DNA]</scope>
    <source>
        <strain evidence="6 7">DSM 25520</strain>
    </source>
</reference>
<dbReference type="GO" id="GO:0065002">
    <property type="term" value="P:intracellular protein transmembrane transport"/>
    <property type="evidence" value="ECO:0007669"/>
    <property type="project" value="TreeGrafter"/>
</dbReference>
<keyword evidence="5" id="KW-0813">Transport</keyword>
<comment type="similarity">
    <text evidence="5">Belongs to the TatC family.</text>
</comment>
<keyword evidence="2 5" id="KW-0812">Transmembrane</keyword>
<accession>A0A366H2E7</accession>
<keyword evidence="3 5" id="KW-1133">Transmembrane helix</keyword>
<evidence type="ECO:0000313" key="6">
    <source>
        <dbReference type="EMBL" id="RBP35955.1"/>
    </source>
</evidence>
<protein>
    <recommendedName>
        <fullName evidence="5">Sec-independent protein translocase protein TatC</fullName>
    </recommendedName>
</protein>
<comment type="caution">
    <text evidence="6">The sequence shown here is derived from an EMBL/GenBank/DDBJ whole genome shotgun (WGS) entry which is preliminary data.</text>
</comment>
<dbReference type="PANTHER" id="PTHR30371">
    <property type="entry name" value="SEC-INDEPENDENT PROTEIN TRANSLOCASE PROTEIN TATC"/>
    <property type="match status" value="1"/>
</dbReference>
<feature type="transmembrane region" description="Helical" evidence="5">
    <location>
        <begin position="199"/>
        <end position="218"/>
    </location>
</feature>
<feature type="transmembrane region" description="Helical" evidence="5">
    <location>
        <begin position="115"/>
        <end position="142"/>
    </location>
</feature>
<evidence type="ECO:0000256" key="2">
    <source>
        <dbReference type="ARBA" id="ARBA00022692"/>
    </source>
</evidence>
<dbReference type="GO" id="GO:0043953">
    <property type="term" value="P:protein transport by the Tat complex"/>
    <property type="evidence" value="ECO:0007669"/>
    <property type="project" value="UniProtKB-UniRule"/>
</dbReference>
<dbReference type="OrthoDB" id="9777044at2"/>
<keyword evidence="5" id="KW-0653">Protein transport</keyword>
<sequence>MTQADLNDSAPQDSFISHLIELRTRLLKAVAAVLAVFVVLFIYPGASHIYDFLAQPMLASLPSGTRMIATGVITPFMVPIKVTMMAAFVIALPVVLYQAWAFVAPGLYKHEKRLALPLIMSSTLLFLLGMAFCYFVVFRTVFHFIATFAPQSITPAPDIEAYLSFVMTMFIAFGVTFEVPVVVILLVKTGLVTVAKLKSVRGYVIVGAFIIAAVVTPPDVMSQFMLALPLCLLFELGIIVASLITKKPSPIPDDEAANEITPSDS</sequence>
<dbReference type="GO" id="GO:0009977">
    <property type="term" value="F:proton motive force dependent protein transmembrane transporter activity"/>
    <property type="evidence" value="ECO:0007669"/>
    <property type="project" value="TreeGrafter"/>
</dbReference>
<dbReference type="EMBL" id="QNRQ01000014">
    <property type="protein sequence ID" value="RBP35955.1"/>
    <property type="molecule type" value="Genomic_DNA"/>
</dbReference>
<name>A0A366H2E7_9BURK</name>
<dbReference type="GO" id="GO:0033281">
    <property type="term" value="C:TAT protein transport complex"/>
    <property type="evidence" value="ECO:0007669"/>
    <property type="project" value="UniProtKB-UniRule"/>
</dbReference>
<evidence type="ECO:0000313" key="7">
    <source>
        <dbReference type="Proteomes" id="UP000253628"/>
    </source>
</evidence>
<keyword evidence="7" id="KW-1185">Reference proteome</keyword>
<dbReference type="Pfam" id="PF00902">
    <property type="entry name" value="TatC"/>
    <property type="match status" value="1"/>
</dbReference>
<dbReference type="InterPro" id="IPR002033">
    <property type="entry name" value="TatC"/>
</dbReference>
<feature type="transmembrane region" description="Helical" evidence="5">
    <location>
        <begin position="26"/>
        <end position="46"/>
    </location>
</feature>
<proteinExistence type="inferred from homology"/>
<dbReference type="PANTHER" id="PTHR30371:SF0">
    <property type="entry name" value="SEC-INDEPENDENT PROTEIN TRANSLOCASE PROTEIN TATC, CHLOROPLASTIC-RELATED"/>
    <property type="match status" value="1"/>
</dbReference>